<keyword evidence="4" id="KW-1185">Reference proteome</keyword>
<feature type="region of interest" description="Disordered" evidence="1">
    <location>
        <begin position="1"/>
        <end position="27"/>
    </location>
</feature>
<gene>
    <name evidence="3" type="ORF">GCM10011316_04330</name>
</gene>
<sequence>MTSQTPEKSLAAPFVLGAPGGKPHSQTRTRVARARLPFPVGNTQTVERILRNPADGKKRRGRTIESGTTALKGEGAEGAAMSDIGGIFTGWDLLILFSILASPGLVAGAAVGAIACRNRRAGAMIGAPAGFLAGLACVTVYLVWLK</sequence>
<feature type="transmembrane region" description="Helical" evidence="2">
    <location>
        <begin position="123"/>
        <end position="144"/>
    </location>
</feature>
<evidence type="ECO:0000313" key="3">
    <source>
        <dbReference type="EMBL" id="GGB35347.1"/>
    </source>
</evidence>
<organism evidence="3 4">
    <name type="scientific">Roseibium aquae</name>
    <dbReference type="NCBI Taxonomy" id="1323746"/>
    <lineage>
        <taxon>Bacteria</taxon>
        <taxon>Pseudomonadati</taxon>
        <taxon>Pseudomonadota</taxon>
        <taxon>Alphaproteobacteria</taxon>
        <taxon>Hyphomicrobiales</taxon>
        <taxon>Stappiaceae</taxon>
        <taxon>Roseibium</taxon>
    </lineage>
</organism>
<keyword evidence="2" id="KW-0812">Transmembrane</keyword>
<protein>
    <submittedName>
        <fullName evidence="3">Uncharacterized protein</fullName>
    </submittedName>
</protein>
<evidence type="ECO:0000313" key="4">
    <source>
        <dbReference type="Proteomes" id="UP000605148"/>
    </source>
</evidence>
<keyword evidence="2" id="KW-1133">Transmembrane helix</keyword>
<accession>A0A916WWI0</accession>
<keyword evidence="2" id="KW-0472">Membrane</keyword>
<dbReference type="RefSeq" id="WP_150493975.1">
    <property type="nucleotide sequence ID" value="NZ_BMFA01000001.1"/>
</dbReference>
<reference evidence="3" key="1">
    <citation type="journal article" date="2014" name="Int. J. Syst. Evol. Microbiol.">
        <title>Complete genome sequence of Corynebacterium casei LMG S-19264T (=DSM 44701T), isolated from a smear-ripened cheese.</title>
        <authorList>
            <consortium name="US DOE Joint Genome Institute (JGI-PGF)"/>
            <person name="Walter F."/>
            <person name="Albersmeier A."/>
            <person name="Kalinowski J."/>
            <person name="Ruckert C."/>
        </authorList>
    </citation>
    <scope>NUCLEOTIDE SEQUENCE</scope>
    <source>
        <strain evidence="3">CGMCC 1.12426</strain>
    </source>
</reference>
<reference evidence="3" key="2">
    <citation type="submission" date="2020-09" db="EMBL/GenBank/DDBJ databases">
        <authorList>
            <person name="Sun Q."/>
            <person name="Zhou Y."/>
        </authorList>
    </citation>
    <scope>NUCLEOTIDE SEQUENCE</scope>
    <source>
        <strain evidence="3">CGMCC 1.12426</strain>
    </source>
</reference>
<comment type="caution">
    <text evidence="3">The sequence shown here is derived from an EMBL/GenBank/DDBJ whole genome shotgun (WGS) entry which is preliminary data.</text>
</comment>
<evidence type="ECO:0000256" key="1">
    <source>
        <dbReference type="SAM" id="MobiDB-lite"/>
    </source>
</evidence>
<proteinExistence type="predicted"/>
<feature type="transmembrane region" description="Helical" evidence="2">
    <location>
        <begin position="93"/>
        <end position="116"/>
    </location>
</feature>
<dbReference type="AlphaFoldDB" id="A0A916WWI0"/>
<name>A0A916WWI0_9HYPH</name>
<dbReference type="EMBL" id="BMFA01000001">
    <property type="protein sequence ID" value="GGB35347.1"/>
    <property type="molecule type" value="Genomic_DNA"/>
</dbReference>
<dbReference type="Proteomes" id="UP000605148">
    <property type="component" value="Unassembled WGS sequence"/>
</dbReference>
<evidence type="ECO:0000256" key="2">
    <source>
        <dbReference type="SAM" id="Phobius"/>
    </source>
</evidence>